<dbReference type="InterPro" id="IPR005720">
    <property type="entry name" value="Dihydroorotate_DH_cat"/>
</dbReference>
<evidence type="ECO:0000313" key="15">
    <source>
        <dbReference type="Proteomes" id="UP000661435"/>
    </source>
</evidence>
<comment type="catalytic activity">
    <reaction evidence="9">
        <text>5,6-dihydrouracil + NAD(+) = uracil + NADH + H(+)</text>
        <dbReference type="Rhea" id="RHEA:20189"/>
        <dbReference type="ChEBI" id="CHEBI:15378"/>
        <dbReference type="ChEBI" id="CHEBI:15901"/>
        <dbReference type="ChEBI" id="CHEBI:17568"/>
        <dbReference type="ChEBI" id="CHEBI:57540"/>
        <dbReference type="ChEBI" id="CHEBI:57945"/>
        <dbReference type="EC" id="1.3.1.1"/>
    </reaction>
</comment>
<reference evidence="14" key="1">
    <citation type="submission" date="2020-08" db="EMBL/GenBank/DDBJ databases">
        <title>Genome public.</title>
        <authorList>
            <person name="Liu C."/>
            <person name="Sun Q."/>
        </authorList>
    </citation>
    <scope>NUCLEOTIDE SEQUENCE</scope>
    <source>
        <strain evidence="14">NSJ-51</strain>
    </source>
</reference>
<evidence type="ECO:0000256" key="7">
    <source>
        <dbReference type="ARBA" id="ARBA00032722"/>
    </source>
</evidence>
<dbReference type="PROSITE" id="PS51379">
    <property type="entry name" value="4FE4S_FER_2"/>
    <property type="match status" value="1"/>
</dbReference>
<accession>A0A8J6JEG7</accession>
<dbReference type="Pfam" id="PF12838">
    <property type="entry name" value="Fer4_7"/>
    <property type="match status" value="1"/>
</dbReference>
<evidence type="ECO:0000256" key="9">
    <source>
        <dbReference type="ARBA" id="ARBA00048792"/>
    </source>
</evidence>
<dbReference type="AlphaFoldDB" id="A0A8J6JEG7"/>
<dbReference type="GO" id="GO:0050661">
    <property type="term" value="F:NADP binding"/>
    <property type="evidence" value="ECO:0007669"/>
    <property type="project" value="TreeGrafter"/>
</dbReference>
<evidence type="ECO:0000256" key="6">
    <source>
        <dbReference type="ARBA" id="ARBA00030119"/>
    </source>
</evidence>
<dbReference type="InterPro" id="IPR017896">
    <property type="entry name" value="4Fe4S_Fe-S-bd"/>
</dbReference>
<evidence type="ECO:0000313" key="14">
    <source>
        <dbReference type="EMBL" id="MBC5733169.1"/>
    </source>
</evidence>
<evidence type="ECO:0000259" key="13">
    <source>
        <dbReference type="PROSITE" id="PS51379"/>
    </source>
</evidence>
<dbReference type="Gene3D" id="3.30.70.20">
    <property type="match status" value="1"/>
</dbReference>
<evidence type="ECO:0000256" key="1">
    <source>
        <dbReference type="ARBA" id="ARBA00010804"/>
    </source>
</evidence>
<dbReference type="InterPro" id="IPR013785">
    <property type="entry name" value="Aldolase_TIM"/>
</dbReference>
<feature type="domain" description="4Fe-4S ferredoxin-type" evidence="13">
    <location>
        <begin position="335"/>
        <end position="363"/>
    </location>
</feature>
<dbReference type="EMBL" id="JACOPP010000005">
    <property type="protein sequence ID" value="MBC5733169.1"/>
    <property type="molecule type" value="Genomic_DNA"/>
</dbReference>
<dbReference type="GO" id="GO:0051536">
    <property type="term" value="F:iron-sulfur cluster binding"/>
    <property type="evidence" value="ECO:0007669"/>
    <property type="project" value="UniProtKB-KW"/>
</dbReference>
<dbReference type="InterPro" id="IPR017900">
    <property type="entry name" value="4Fe4S_Fe_S_CS"/>
</dbReference>
<keyword evidence="5" id="KW-0411">Iron-sulfur</keyword>
<dbReference type="GO" id="GO:0006212">
    <property type="term" value="P:uracil catabolic process"/>
    <property type="evidence" value="ECO:0007669"/>
    <property type="project" value="TreeGrafter"/>
</dbReference>
<dbReference type="EC" id="1.3.1.1" evidence="12"/>
<keyword evidence="15" id="KW-1185">Reference proteome</keyword>
<dbReference type="Gene3D" id="3.20.20.70">
    <property type="entry name" value="Aldolase class I"/>
    <property type="match status" value="1"/>
</dbReference>
<dbReference type="GO" id="GO:0002058">
    <property type="term" value="F:uracil binding"/>
    <property type="evidence" value="ECO:0007669"/>
    <property type="project" value="TreeGrafter"/>
</dbReference>
<dbReference type="GO" id="GO:0005737">
    <property type="term" value="C:cytoplasm"/>
    <property type="evidence" value="ECO:0007669"/>
    <property type="project" value="InterPro"/>
</dbReference>
<protein>
    <recommendedName>
        <fullName evidence="12">dihydrouracil dehydrogenase (NAD(+))</fullName>
        <ecNumber evidence="12">1.3.1.1</ecNumber>
    </recommendedName>
    <alternativeName>
        <fullName evidence="7">Dihydrothymine dehydrogenase</fullName>
    </alternativeName>
    <alternativeName>
        <fullName evidence="6">Dihydrouracil dehydrogenase</fullName>
    </alternativeName>
</protein>
<dbReference type="GO" id="GO:0004159">
    <property type="term" value="F:dihydropyrimidine dehydrogenase (NAD+) activity"/>
    <property type="evidence" value="ECO:0007669"/>
    <property type="project" value="UniProtKB-EC"/>
</dbReference>
<dbReference type="SUPFAM" id="SSF54862">
    <property type="entry name" value="4Fe-4S ferredoxins"/>
    <property type="match status" value="1"/>
</dbReference>
<evidence type="ECO:0000256" key="5">
    <source>
        <dbReference type="ARBA" id="ARBA00023014"/>
    </source>
</evidence>
<comment type="function">
    <text evidence="10">Involved in pyrimidine base degradation. Catalyzes physiologically the reduction of uracil to 5,6-dihydrouracil (DHU) by using NADH as a specific cosubstrate. It also catalyzes the reverse reaction and the reduction of thymine to 5,6-dihydrothymine (DHT).</text>
</comment>
<evidence type="ECO:0000256" key="10">
    <source>
        <dbReference type="ARBA" id="ARBA00049578"/>
    </source>
</evidence>
<gene>
    <name evidence="14" type="ORF">H8S57_05450</name>
</gene>
<keyword evidence="2" id="KW-0479">Metal-binding</keyword>
<evidence type="ECO:0000256" key="8">
    <source>
        <dbReference type="ARBA" id="ARBA00047685"/>
    </source>
</evidence>
<sequence>MGLSLKHPVIVAAGPWARDGASIQRCVDAGAAAVVTETITLEANPVLRPRLYYDRGRLFNTKLYSDLHLEQWEGELEQVRLGQCRLIASIWATSPSELAYLAARMERMGAHAVEISISAPIGTRTPARSSDPDQVREFVRAAALAVDVPVMVKLSYEAASSPAFLQAIREAGAAGVSAIDALRGIQGVDLDARRPRMPTYGGYSGPSIRPVALAAAAILKQYSPLPLCSVGGIETGEQVLEFLMLGAQAVQVGTVLQLEGYPAITRIVRELTAWMDAHGIASPEQLRGAALPSLTPFEDIDPQPLTAHLETPCPVTECGLCSAGCIYGALSRRPEGWVLDPRLCRGCGLCAARCPEGRIRLGW</sequence>
<dbReference type="GO" id="GO:0046872">
    <property type="term" value="F:metal ion binding"/>
    <property type="evidence" value="ECO:0007669"/>
    <property type="project" value="UniProtKB-KW"/>
</dbReference>
<evidence type="ECO:0000256" key="12">
    <source>
        <dbReference type="ARBA" id="ARBA00049728"/>
    </source>
</evidence>
<comment type="caution">
    <text evidence="14">The sequence shown here is derived from an EMBL/GenBank/DDBJ whole genome shotgun (WGS) entry which is preliminary data.</text>
</comment>
<name>A0A8J6JEG7_9FIRM</name>
<dbReference type="GO" id="GO:0006210">
    <property type="term" value="P:thymine catabolic process"/>
    <property type="evidence" value="ECO:0007669"/>
    <property type="project" value="TreeGrafter"/>
</dbReference>
<keyword evidence="3" id="KW-0560">Oxidoreductase</keyword>
<evidence type="ECO:0000256" key="2">
    <source>
        <dbReference type="ARBA" id="ARBA00022723"/>
    </source>
</evidence>
<comment type="similarity">
    <text evidence="1">Belongs to the dihydropyrimidine dehydrogenase family.</text>
</comment>
<comment type="catalytic activity">
    <reaction evidence="8">
        <text>5,6-dihydrothymine + NAD(+) = thymine + NADH + H(+)</text>
        <dbReference type="Rhea" id="RHEA:28791"/>
        <dbReference type="ChEBI" id="CHEBI:15378"/>
        <dbReference type="ChEBI" id="CHEBI:17821"/>
        <dbReference type="ChEBI" id="CHEBI:27468"/>
        <dbReference type="ChEBI" id="CHEBI:57540"/>
        <dbReference type="ChEBI" id="CHEBI:57945"/>
        <dbReference type="EC" id="1.3.1.1"/>
    </reaction>
</comment>
<comment type="subunit">
    <text evidence="11">Heterotetramer of 2 PreA and 2 PreT subunits.</text>
</comment>
<keyword evidence="4" id="KW-0408">Iron</keyword>
<dbReference type="Proteomes" id="UP000661435">
    <property type="component" value="Unassembled WGS sequence"/>
</dbReference>
<evidence type="ECO:0000256" key="11">
    <source>
        <dbReference type="ARBA" id="ARBA00049714"/>
    </source>
</evidence>
<evidence type="ECO:0000256" key="4">
    <source>
        <dbReference type="ARBA" id="ARBA00023004"/>
    </source>
</evidence>
<dbReference type="SUPFAM" id="SSF51395">
    <property type="entry name" value="FMN-linked oxidoreductases"/>
    <property type="match status" value="1"/>
</dbReference>
<evidence type="ECO:0000256" key="3">
    <source>
        <dbReference type="ARBA" id="ARBA00023002"/>
    </source>
</evidence>
<dbReference type="Pfam" id="PF01180">
    <property type="entry name" value="DHO_dh"/>
    <property type="match status" value="1"/>
</dbReference>
<dbReference type="PANTHER" id="PTHR43073:SF2">
    <property type="entry name" value="DIHYDROPYRIMIDINE DEHYDROGENASE [NADP(+)]"/>
    <property type="match status" value="1"/>
</dbReference>
<organism evidence="14 15">
    <name type="scientific">Lawsonibacter hominis</name>
    <dbReference type="NCBI Taxonomy" id="2763053"/>
    <lineage>
        <taxon>Bacteria</taxon>
        <taxon>Bacillati</taxon>
        <taxon>Bacillota</taxon>
        <taxon>Clostridia</taxon>
        <taxon>Eubacteriales</taxon>
        <taxon>Oscillospiraceae</taxon>
        <taxon>Lawsonibacter</taxon>
    </lineage>
</organism>
<dbReference type="PANTHER" id="PTHR43073">
    <property type="entry name" value="DIHYDROPYRIMIDINE DEHYDROGENASE [NADP(+)]"/>
    <property type="match status" value="1"/>
</dbReference>
<proteinExistence type="inferred from homology"/>
<dbReference type="PROSITE" id="PS00198">
    <property type="entry name" value="4FE4S_FER_1"/>
    <property type="match status" value="1"/>
</dbReference>